<feature type="compositionally biased region" description="Basic and acidic residues" evidence="2">
    <location>
        <begin position="24"/>
        <end position="42"/>
    </location>
</feature>
<gene>
    <name evidence="3" type="ORF">CEUTPL_LOCUS9664</name>
</gene>
<accession>A0A9N9MRK2</accession>
<evidence type="ECO:0000256" key="1">
    <source>
        <dbReference type="SAM" id="Coils"/>
    </source>
</evidence>
<feature type="region of interest" description="Disordered" evidence="2">
    <location>
        <begin position="18"/>
        <end position="42"/>
    </location>
</feature>
<dbReference type="AlphaFoldDB" id="A0A9N9MRK2"/>
<dbReference type="OrthoDB" id="6344011at2759"/>
<feature type="region of interest" description="Disordered" evidence="2">
    <location>
        <begin position="125"/>
        <end position="173"/>
    </location>
</feature>
<dbReference type="GO" id="GO:0031110">
    <property type="term" value="P:regulation of microtubule polymerization or depolymerization"/>
    <property type="evidence" value="ECO:0007669"/>
    <property type="project" value="InterPro"/>
</dbReference>
<protein>
    <recommendedName>
        <fullName evidence="5">Stathmin</fullName>
    </recommendedName>
</protein>
<dbReference type="EMBL" id="OU892281">
    <property type="protein sequence ID" value="CAG9769148.1"/>
    <property type="molecule type" value="Genomic_DNA"/>
</dbReference>
<name>A0A9N9MRK2_9CUCU</name>
<keyword evidence="1" id="KW-0175">Coiled coil</keyword>
<keyword evidence="4" id="KW-1185">Reference proteome</keyword>
<dbReference type="InterPro" id="IPR000956">
    <property type="entry name" value="Stathmin_fam"/>
</dbReference>
<evidence type="ECO:0008006" key="5">
    <source>
        <dbReference type="Google" id="ProtNLM"/>
    </source>
</evidence>
<evidence type="ECO:0000313" key="4">
    <source>
        <dbReference type="Proteomes" id="UP001152799"/>
    </source>
</evidence>
<dbReference type="Proteomes" id="UP001152799">
    <property type="component" value="Chromosome 5"/>
</dbReference>
<evidence type="ECO:0000313" key="3">
    <source>
        <dbReference type="EMBL" id="CAG9769148.1"/>
    </source>
</evidence>
<feature type="coiled-coil region" evidence="1">
    <location>
        <begin position="90"/>
        <end position="124"/>
    </location>
</feature>
<dbReference type="Pfam" id="PF00836">
    <property type="entry name" value="Stathmin"/>
    <property type="match status" value="1"/>
</dbReference>
<proteinExistence type="predicted"/>
<organism evidence="3 4">
    <name type="scientific">Ceutorhynchus assimilis</name>
    <name type="common">cabbage seed weevil</name>
    <dbReference type="NCBI Taxonomy" id="467358"/>
    <lineage>
        <taxon>Eukaryota</taxon>
        <taxon>Metazoa</taxon>
        <taxon>Ecdysozoa</taxon>
        <taxon>Arthropoda</taxon>
        <taxon>Hexapoda</taxon>
        <taxon>Insecta</taxon>
        <taxon>Pterygota</taxon>
        <taxon>Neoptera</taxon>
        <taxon>Endopterygota</taxon>
        <taxon>Coleoptera</taxon>
        <taxon>Polyphaga</taxon>
        <taxon>Cucujiformia</taxon>
        <taxon>Curculionidae</taxon>
        <taxon>Ceutorhynchinae</taxon>
        <taxon>Ceutorhynchus</taxon>
    </lineage>
</organism>
<sequence>MGCNAAKNVAVVPIDGKEIGGPNDVREKISQSKKIESKNKSEPDFQIEELENANVNNFQKAEHGMSFEISFDQTDDRAGDAAQKPIPKRIIELQESENKAQVTLEDIKEKLEEAEIRRQQILNQRIQSANLLKKPRTSDIVESDIEIEQSPHHLGVPKESKPHPPNPFDVSYT</sequence>
<evidence type="ECO:0000256" key="2">
    <source>
        <dbReference type="SAM" id="MobiDB-lite"/>
    </source>
</evidence>
<reference evidence="3" key="1">
    <citation type="submission" date="2022-01" db="EMBL/GenBank/DDBJ databases">
        <authorList>
            <person name="King R."/>
        </authorList>
    </citation>
    <scope>NUCLEOTIDE SEQUENCE</scope>
</reference>